<dbReference type="Pfam" id="PF10433">
    <property type="entry name" value="Beta-prop_RSE1_1st"/>
    <property type="match status" value="1"/>
</dbReference>
<evidence type="ECO:0000313" key="2">
    <source>
        <dbReference type="EMBL" id="MED6157209.1"/>
    </source>
</evidence>
<name>A0ABU6U817_9FABA</name>
<dbReference type="InterPro" id="IPR018846">
    <property type="entry name" value="Beta-prop_RSE1/DDB1/CPSF1_1st"/>
</dbReference>
<dbReference type="PANTHER" id="PTHR10644">
    <property type="entry name" value="DNA REPAIR/RNA PROCESSING CPSF FAMILY"/>
    <property type="match status" value="1"/>
</dbReference>
<gene>
    <name evidence="2" type="primary">DDB1A_1</name>
    <name evidence="2" type="ORF">PIB30_021202</name>
</gene>
<accession>A0ABU6U817</accession>
<reference evidence="2 3" key="1">
    <citation type="journal article" date="2023" name="Plants (Basel)">
        <title>Bridging the Gap: Combining Genomics and Transcriptomics Approaches to Understand Stylosanthes scabra, an Orphan Legume from the Brazilian Caatinga.</title>
        <authorList>
            <person name="Ferreira-Neto J.R.C."/>
            <person name="da Silva M.D."/>
            <person name="Binneck E."/>
            <person name="de Melo N.F."/>
            <person name="da Silva R.H."/>
            <person name="de Melo A.L.T.M."/>
            <person name="Pandolfi V."/>
            <person name="Bustamante F.O."/>
            <person name="Brasileiro-Vidal A.C."/>
            <person name="Benko-Iseppon A.M."/>
        </authorList>
    </citation>
    <scope>NUCLEOTIDE SEQUENCE [LARGE SCALE GENOMIC DNA]</scope>
    <source>
        <tissue evidence="2">Leaves</tissue>
    </source>
</reference>
<proteinExistence type="predicted"/>
<feature type="domain" description="RSE1/DDB1/CPSF1 first beta-propeller" evidence="1">
    <location>
        <begin position="11"/>
        <end position="156"/>
    </location>
</feature>
<keyword evidence="3" id="KW-1185">Reference proteome</keyword>
<organism evidence="2 3">
    <name type="scientific">Stylosanthes scabra</name>
    <dbReference type="NCBI Taxonomy" id="79078"/>
    <lineage>
        <taxon>Eukaryota</taxon>
        <taxon>Viridiplantae</taxon>
        <taxon>Streptophyta</taxon>
        <taxon>Embryophyta</taxon>
        <taxon>Tracheophyta</taxon>
        <taxon>Spermatophyta</taxon>
        <taxon>Magnoliopsida</taxon>
        <taxon>eudicotyledons</taxon>
        <taxon>Gunneridae</taxon>
        <taxon>Pentapetalae</taxon>
        <taxon>rosids</taxon>
        <taxon>fabids</taxon>
        <taxon>Fabales</taxon>
        <taxon>Fabaceae</taxon>
        <taxon>Papilionoideae</taxon>
        <taxon>50 kb inversion clade</taxon>
        <taxon>dalbergioids sensu lato</taxon>
        <taxon>Dalbergieae</taxon>
        <taxon>Pterocarpus clade</taxon>
        <taxon>Stylosanthes</taxon>
    </lineage>
</organism>
<dbReference type="Gene3D" id="2.130.10.10">
    <property type="entry name" value="YVTN repeat-like/Quinoprotein amine dehydrogenase"/>
    <property type="match status" value="1"/>
</dbReference>
<sequence>MEVDVLNSYGIILDNKDARHSKTYEVSLKDKDFVEGPWSQNNLDNGADLLIPIPPPLCGVLIIGEETIVYCSANAFKAIPIKPSITKAYGRVDPDGSRYLLGDHTGLLSLLVITHEKEKVTGLKIEPLGEISIASTILNLDNAFVYLGSSYGDSQAGEHGFIMNRNYLRSHSCLLRLAELVFIMEHFFLLLEED</sequence>
<dbReference type="InterPro" id="IPR015943">
    <property type="entry name" value="WD40/YVTN_repeat-like_dom_sf"/>
</dbReference>
<dbReference type="Proteomes" id="UP001341840">
    <property type="component" value="Unassembled WGS sequence"/>
</dbReference>
<dbReference type="EMBL" id="JASCZI010120898">
    <property type="protein sequence ID" value="MED6157209.1"/>
    <property type="molecule type" value="Genomic_DNA"/>
</dbReference>
<evidence type="ECO:0000313" key="3">
    <source>
        <dbReference type="Proteomes" id="UP001341840"/>
    </source>
</evidence>
<dbReference type="InterPro" id="IPR050358">
    <property type="entry name" value="RSE1/DDB1/CFT1"/>
</dbReference>
<evidence type="ECO:0000259" key="1">
    <source>
        <dbReference type="Pfam" id="PF10433"/>
    </source>
</evidence>
<protein>
    <submittedName>
        <fullName evidence="2">DNA damage-binding protein 1a</fullName>
    </submittedName>
</protein>
<comment type="caution">
    <text evidence="2">The sequence shown here is derived from an EMBL/GenBank/DDBJ whole genome shotgun (WGS) entry which is preliminary data.</text>
</comment>